<reference evidence="1" key="2">
    <citation type="submission" date="2015-03" db="UniProtKB">
        <authorList>
            <consortium name="EnsemblPlants"/>
        </authorList>
    </citation>
    <scope>IDENTIFICATION</scope>
</reference>
<protein>
    <submittedName>
        <fullName evidence="1">Uncharacterized protein</fullName>
    </submittedName>
</protein>
<evidence type="ECO:0000313" key="1">
    <source>
        <dbReference type="EnsemblPlants" id="Bo6g031610.1"/>
    </source>
</evidence>
<evidence type="ECO:0000313" key="2">
    <source>
        <dbReference type="Proteomes" id="UP000032141"/>
    </source>
</evidence>
<sequence>MYFFLSFHVVLTEETRDTYRRNVSIIQSGDHSRRSSSPPRFSAYNLYLLLLITIKEPLCNHPYL</sequence>
<name>A0A0D3CQR3_BRAOL</name>
<dbReference type="HOGENOM" id="CLU_2870711_0_0_1"/>
<accession>A0A0D3CQR3</accession>
<dbReference type="AlphaFoldDB" id="A0A0D3CQR3"/>
<dbReference type="Proteomes" id="UP000032141">
    <property type="component" value="Chromosome C6"/>
</dbReference>
<dbReference type="Gramene" id="Bo6g031610.1">
    <property type="protein sequence ID" value="Bo6g031610.1"/>
    <property type="gene ID" value="Bo6g031610"/>
</dbReference>
<organism evidence="1 2">
    <name type="scientific">Brassica oleracea var. oleracea</name>
    <dbReference type="NCBI Taxonomy" id="109376"/>
    <lineage>
        <taxon>Eukaryota</taxon>
        <taxon>Viridiplantae</taxon>
        <taxon>Streptophyta</taxon>
        <taxon>Embryophyta</taxon>
        <taxon>Tracheophyta</taxon>
        <taxon>Spermatophyta</taxon>
        <taxon>Magnoliopsida</taxon>
        <taxon>eudicotyledons</taxon>
        <taxon>Gunneridae</taxon>
        <taxon>Pentapetalae</taxon>
        <taxon>rosids</taxon>
        <taxon>malvids</taxon>
        <taxon>Brassicales</taxon>
        <taxon>Brassicaceae</taxon>
        <taxon>Brassiceae</taxon>
        <taxon>Brassica</taxon>
    </lineage>
</organism>
<proteinExistence type="predicted"/>
<reference evidence="1 2" key="1">
    <citation type="journal article" date="2014" name="Genome Biol.">
        <title>Transcriptome and methylome profiling reveals relics of genome dominance in the mesopolyploid Brassica oleracea.</title>
        <authorList>
            <person name="Parkin I.A."/>
            <person name="Koh C."/>
            <person name="Tang H."/>
            <person name="Robinson S.J."/>
            <person name="Kagale S."/>
            <person name="Clarke W.E."/>
            <person name="Town C.D."/>
            <person name="Nixon J."/>
            <person name="Krishnakumar V."/>
            <person name="Bidwell S.L."/>
            <person name="Denoeud F."/>
            <person name="Belcram H."/>
            <person name="Links M.G."/>
            <person name="Just J."/>
            <person name="Clarke C."/>
            <person name="Bender T."/>
            <person name="Huebert T."/>
            <person name="Mason A.S."/>
            <person name="Pires J.C."/>
            <person name="Barker G."/>
            <person name="Moore J."/>
            <person name="Walley P.G."/>
            <person name="Manoli S."/>
            <person name="Batley J."/>
            <person name="Edwards D."/>
            <person name="Nelson M.N."/>
            <person name="Wang X."/>
            <person name="Paterson A.H."/>
            <person name="King G."/>
            <person name="Bancroft I."/>
            <person name="Chalhoub B."/>
            <person name="Sharpe A.G."/>
        </authorList>
    </citation>
    <scope>NUCLEOTIDE SEQUENCE</scope>
    <source>
        <strain evidence="1 2">cv. TO1000</strain>
    </source>
</reference>
<dbReference type="EnsemblPlants" id="Bo6g031610.1">
    <property type="protein sequence ID" value="Bo6g031610.1"/>
    <property type="gene ID" value="Bo6g031610"/>
</dbReference>
<keyword evidence="2" id="KW-1185">Reference proteome</keyword>